<gene>
    <name evidence="1" type="ORF">LCGC14_1469490</name>
</gene>
<dbReference type="AlphaFoldDB" id="A0A0F9MEK6"/>
<dbReference type="SUPFAM" id="SSF75011">
    <property type="entry name" value="3-carboxy-cis,cis-mucoante lactonizing enzyme"/>
    <property type="match status" value="1"/>
</dbReference>
<sequence>DWTSTDFKSIDGEQDDLVSCISDHREIWFFGKLTTEVWYKISDAGFPFDRKIDDIIQRGCGAAASVAREDNTIFWLDDQGMARRAVGYVPQIISTPQIHFQWSQYSTFADAIGFTYIQEGHTFYILTFPTGNATWVYDVSTDEWHERASFPSPYDNKWRGNCYAFFDNKRLIGDHTNGKIYEMDLDTFADDGNTLKAIRQCQMIHSDRKWVFIDRLEIDHETGVGLVKGQGSDPKVVLDWSDDGAKTYSNEHWRDLGKIGEYTKRTYWNRQGRSRNRVYRETITDPVRRVIIGAALDATAGDV</sequence>
<proteinExistence type="predicted"/>
<evidence type="ECO:0000313" key="1">
    <source>
        <dbReference type="EMBL" id="KKM67602.1"/>
    </source>
</evidence>
<dbReference type="EMBL" id="LAZR01010320">
    <property type="protein sequence ID" value="KKM67602.1"/>
    <property type="molecule type" value="Genomic_DNA"/>
</dbReference>
<organism evidence="1">
    <name type="scientific">marine sediment metagenome</name>
    <dbReference type="NCBI Taxonomy" id="412755"/>
    <lineage>
        <taxon>unclassified sequences</taxon>
        <taxon>metagenomes</taxon>
        <taxon>ecological metagenomes</taxon>
    </lineage>
</organism>
<name>A0A0F9MEK6_9ZZZZ</name>
<comment type="caution">
    <text evidence="1">The sequence shown here is derived from an EMBL/GenBank/DDBJ whole genome shotgun (WGS) entry which is preliminary data.</text>
</comment>
<accession>A0A0F9MEK6</accession>
<reference evidence="1" key="1">
    <citation type="journal article" date="2015" name="Nature">
        <title>Complex archaea that bridge the gap between prokaryotes and eukaryotes.</title>
        <authorList>
            <person name="Spang A."/>
            <person name="Saw J.H."/>
            <person name="Jorgensen S.L."/>
            <person name="Zaremba-Niedzwiedzka K."/>
            <person name="Martijn J."/>
            <person name="Lind A.E."/>
            <person name="van Eijk R."/>
            <person name="Schleper C."/>
            <person name="Guy L."/>
            <person name="Ettema T.J."/>
        </authorList>
    </citation>
    <scope>NUCLEOTIDE SEQUENCE</scope>
</reference>
<protein>
    <submittedName>
        <fullName evidence="1">Uncharacterized protein</fullName>
    </submittedName>
</protein>
<feature type="non-terminal residue" evidence="1">
    <location>
        <position position="1"/>
    </location>
</feature>